<dbReference type="Proteomes" id="UP001501563">
    <property type="component" value="Unassembled WGS sequence"/>
</dbReference>
<accession>A0ABP7K2Y3</accession>
<evidence type="ECO:0000313" key="4">
    <source>
        <dbReference type="Proteomes" id="UP001501563"/>
    </source>
</evidence>
<evidence type="ECO:0000259" key="2">
    <source>
        <dbReference type="Pfam" id="PF08291"/>
    </source>
</evidence>
<dbReference type="Gene3D" id="3.30.1380.10">
    <property type="match status" value="1"/>
</dbReference>
<dbReference type="InterPro" id="IPR036366">
    <property type="entry name" value="PGBDSf"/>
</dbReference>
<name>A0ABP7K2Y3_9ACTN</name>
<dbReference type="SUPFAM" id="SSF55166">
    <property type="entry name" value="Hedgehog/DD-peptidase"/>
    <property type="match status" value="1"/>
</dbReference>
<sequence>MDWARHSGRSIDRRTVLKGAAAMTAALGMAAAVEVGSAGTATAYGWTRTLQQGVSGSDVVELQIRVGGWAASGAQQTYVAWDGEFGPATAAAVQRFQSAYGLSADGVVGPQTQGVLDSLEKSDGSTAHFAWSEFTSHDGSGFGGGKVGSTQVKENVRRLMYKLEAVRKKAGNSSITINSGFRSTSYNASVGGASNSMHVYGDAADIVVSGHTTLQVYRIAETCGFSGLEAYTHSWQHVDSRVQYPSYGSGSWWWESGVV</sequence>
<dbReference type="Pfam" id="PF08291">
    <property type="entry name" value="Peptidase_M15_3"/>
    <property type="match status" value="1"/>
</dbReference>
<keyword evidence="3" id="KW-0645">Protease</keyword>
<dbReference type="InterPro" id="IPR013230">
    <property type="entry name" value="Peptidase_M15A_C"/>
</dbReference>
<keyword evidence="4" id="KW-1185">Reference proteome</keyword>
<organism evidence="3 4">
    <name type="scientific">Streptomyces lannensis</name>
    <dbReference type="NCBI Taxonomy" id="766498"/>
    <lineage>
        <taxon>Bacteria</taxon>
        <taxon>Bacillati</taxon>
        <taxon>Actinomycetota</taxon>
        <taxon>Actinomycetes</taxon>
        <taxon>Kitasatosporales</taxon>
        <taxon>Streptomycetaceae</taxon>
        <taxon>Streptomyces</taxon>
    </lineage>
</organism>
<keyword evidence="3" id="KW-0378">Hydrolase</keyword>
<evidence type="ECO:0000313" key="3">
    <source>
        <dbReference type="EMBL" id="GAA3863833.1"/>
    </source>
</evidence>
<dbReference type="InterPro" id="IPR036365">
    <property type="entry name" value="PGBD-like_sf"/>
</dbReference>
<dbReference type="SUPFAM" id="SSF47090">
    <property type="entry name" value="PGBD-like"/>
    <property type="match status" value="1"/>
</dbReference>
<dbReference type="InterPro" id="IPR006311">
    <property type="entry name" value="TAT_signal"/>
</dbReference>
<dbReference type="Pfam" id="PF01471">
    <property type="entry name" value="PG_binding_1"/>
    <property type="match status" value="1"/>
</dbReference>
<proteinExistence type="predicted"/>
<dbReference type="Gene3D" id="1.10.101.10">
    <property type="entry name" value="PGBD-like superfamily/PGBD"/>
    <property type="match status" value="1"/>
</dbReference>
<dbReference type="GO" id="GO:0004180">
    <property type="term" value="F:carboxypeptidase activity"/>
    <property type="evidence" value="ECO:0007669"/>
    <property type="project" value="UniProtKB-KW"/>
</dbReference>
<comment type="caution">
    <text evidence="3">The sequence shown here is derived from an EMBL/GenBank/DDBJ whole genome shotgun (WGS) entry which is preliminary data.</text>
</comment>
<reference evidence="4" key="1">
    <citation type="journal article" date="2019" name="Int. J. Syst. Evol. Microbiol.">
        <title>The Global Catalogue of Microorganisms (GCM) 10K type strain sequencing project: providing services to taxonomists for standard genome sequencing and annotation.</title>
        <authorList>
            <consortium name="The Broad Institute Genomics Platform"/>
            <consortium name="The Broad Institute Genome Sequencing Center for Infectious Disease"/>
            <person name="Wu L."/>
            <person name="Ma J."/>
        </authorList>
    </citation>
    <scope>NUCLEOTIDE SEQUENCE [LARGE SCALE GENOMIC DNA]</scope>
    <source>
        <strain evidence="4">JCM 16578</strain>
    </source>
</reference>
<keyword evidence="3" id="KW-0121">Carboxypeptidase</keyword>
<gene>
    <name evidence="3" type="ORF">GCM10022207_29850</name>
</gene>
<feature type="domain" description="Peptidase M15A C-terminal" evidence="2">
    <location>
        <begin position="152"/>
        <end position="239"/>
    </location>
</feature>
<dbReference type="PROSITE" id="PS51318">
    <property type="entry name" value="TAT"/>
    <property type="match status" value="1"/>
</dbReference>
<feature type="domain" description="Peptidoglycan binding-like" evidence="1">
    <location>
        <begin position="80"/>
        <end position="115"/>
    </location>
</feature>
<dbReference type="InterPro" id="IPR002477">
    <property type="entry name" value="Peptidoglycan-bd-like"/>
</dbReference>
<protein>
    <submittedName>
        <fullName evidence="3">D-Ala-D-Ala carboxypeptidase family metallohydrolase</fullName>
    </submittedName>
</protein>
<dbReference type="EMBL" id="BAAAZA010000007">
    <property type="protein sequence ID" value="GAA3863833.1"/>
    <property type="molecule type" value="Genomic_DNA"/>
</dbReference>
<evidence type="ECO:0000259" key="1">
    <source>
        <dbReference type="Pfam" id="PF01471"/>
    </source>
</evidence>
<dbReference type="InterPro" id="IPR009045">
    <property type="entry name" value="Zn_M74/Hedgehog-like"/>
</dbReference>